<proteinExistence type="predicted"/>
<dbReference type="Proteomes" id="UP001172155">
    <property type="component" value="Unassembled WGS sequence"/>
</dbReference>
<organism evidence="2 3">
    <name type="scientific">Schizothecium vesticola</name>
    <dbReference type="NCBI Taxonomy" id="314040"/>
    <lineage>
        <taxon>Eukaryota</taxon>
        <taxon>Fungi</taxon>
        <taxon>Dikarya</taxon>
        <taxon>Ascomycota</taxon>
        <taxon>Pezizomycotina</taxon>
        <taxon>Sordariomycetes</taxon>
        <taxon>Sordariomycetidae</taxon>
        <taxon>Sordariales</taxon>
        <taxon>Schizotheciaceae</taxon>
        <taxon>Schizothecium</taxon>
    </lineage>
</organism>
<feature type="region of interest" description="Disordered" evidence="1">
    <location>
        <begin position="215"/>
        <end position="273"/>
    </location>
</feature>
<gene>
    <name evidence="2" type="ORF">B0T18DRAFT_463245</name>
</gene>
<feature type="compositionally biased region" description="Polar residues" evidence="1">
    <location>
        <begin position="225"/>
        <end position="242"/>
    </location>
</feature>
<name>A0AA40K9C3_9PEZI</name>
<evidence type="ECO:0000313" key="2">
    <source>
        <dbReference type="EMBL" id="KAK0750645.1"/>
    </source>
</evidence>
<comment type="caution">
    <text evidence="2">The sequence shown here is derived from an EMBL/GenBank/DDBJ whole genome shotgun (WGS) entry which is preliminary data.</text>
</comment>
<dbReference type="EMBL" id="JAUKUD010000003">
    <property type="protein sequence ID" value="KAK0750645.1"/>
    <property type="molecule type" value="Genomic_DNA"/>
</dbReference>
<keyword evidence="3" id="KW-1185">Reference proteome</keyword>
<feature type="region of interest" description="Disordered" evidence="1">
    <location>
        <begin position="288"/>
        <end position="317"/>
    </location>
</feature>
<sequence>MTTQDSNAAPQAVLPVAPTDLDSQTVDSVVNAVLSTARIPPPEEYRSARFAKWGVAADCFDQMKRHANHVLIQEAMSRVHQTSARAHTRDSDGHPGPSRYAEETPPPMAPDYMQDPAADTSSGPRDFGVGPSSSGSVVGLGNVDVQPSGGEAMPSQEEVPQIGHYELWVAPFAAVPWGGPARQVKLIYAPFGHVIWEGSLPGCFRDIKVDGHRPVWSSLGDTHWSRTTASPSMGTPRSSTHQVETDKNRPRSGAARPSKSQAELGAIGTIPPGWVKRFDKKLNVYRWEPSSTGAHHKSPSRLPPTEDGKDSKASLFR</sequence>
<feature type="compositionally biased region" description="Low complexity" evidence="1">
    <location>
        <begin position="128"/>
        <end position="138"/>
    </location>
</feature>
<evidence type="ECO:0000256" key="1">
    <source>
        <dbReference type="SAM" id="MobiDB-lite"/>
    </source>
</evidence>
<reference evidence="2" key="1">
    <citation type="submission" date="2023-06" db="EMBL/GenBank/DDBJ databases">
        <title>Genome-scale phylogeny and comparative genomics of the fungal order Sordariales.</title>
        <authorList>
            <consortium name="Lawrence Berkeley National Laboratory"/>
            <person name="Hensen N."/>
            <person name="Bonometti L."/>
            <person name="Westerberg I."/>
            <person name="Brannstrom I.O."/>
            <person name="Guillou S."/>
            <person name="Cros-Aarteil S."/>
            <person name="Calhoun S."/>
            <person name="Haridas S."/>
            <person name="Kuo A."/>
            <person name="Mondo S."/>
            <person name="Pangilinan J."/>
            <person name="Riley R."/>
            <person name="LaButti K."/>
            <person name="Andreopoulos B."/>
            <person name="Lipzen A."/>
            <person name="Chen C."/>
            <person name="Yanf M."/>
            <person name="Daum C."/>
            <person name="Ng V."/>
            <person name="Clum A."/>
            <person name="Steindorff A."/>
            <person name="Ohm R."/>
            <person name="Martin F."/>
            <person name="Silar P."/>
            <person name="Natvig D."/>
            <person name="Lalanne C."/>
            <person name="Gautier V."/>
            <person name="Ament-velasquez S.L."/>
            <person name="Kruys A."/>
            <person name="Hutchinson M.I."/>
            <person name="Powell A.J."/>
            <person name="Barry K."/>
            <person name="Miller A.N."/>
            <person name="Grigoriev I.V."/>
            <person name="Debuchy R."/>
            <person name="Gladieux P."/>
            <person name="Thoren M.H."/>
            <person name="Johannesson H."/>
        </authorList>
    </citation>
    <scope>NUCLEOTIDE SEQUENCE</scope>
    <source>
        <strain evidence="2">SMH3187-1</strain>
    </source>
</reference>
<feature type="compositionally biased region" description="Basic and acidic residues" evidence="1">
    <location>
        <begin position="304"/>
        <end position="317"/>
    </location>
</feature>
<evidence type="ECO:0000313" key="3">
    <source>
        <dbReference type="Proteomes" id="UP001172155"/>
    </source>
</evidence>
<dbReference type="AlphaFoldDB" id="A0AA40K9C3"/>
<feature type="region of interest" description="Disordered" evidence="1">
    <location>
        <begin position="78"/>
        <end position="138"/>
    </location>
</feature>
<accession>A0AA40K9C3</accession>
<protein>
    <submittedName>
        <fullName evidence="2">Uncharacterized protein</fullName>
    </submittedName>
</protein>